<keyword evidence="4" id="KW-1185">Reference proteome</keyword>
<dbReference type="AlphaFoldDB" id="A0A3S5BVI8"/>
<keyword evidence="2" id="KW-0472">Membrane</keyword>
<feature type="compositionally biased region" description="Low complexity" evidence="1">
    <location>
        <begin position="171"/>
        <end position="180"/>
    </location>
</feature>
<name>A0A3S5BVI8_9PLAT</name>
<gene>
    <name evidence="3" type="ORF">PXEA_LOCUS13710</name>
</gene>
<keyword evidence="2" id="KW-0812">Transmembrane</keyword>
<reference evidence="3" key="1">
    <citation type="submission" date="2018-11" db="EMBL/GenBank/DDBJ databases">
        <authorList>
            <consortium name="Pathogen Informatics"/>
        </authorList>
    </citation>
    <scope>NUCLEOTIDE SEQUENCE</scope>
</reference>
<evidence type="ECO:0000313" key="3">
    <source>
        <dbReference type="EMBL" id="VEL20270.1"/>
    </source>
</evidence>
<keyword evidence="2" id="KW-1133">Transmembrane helix</keyword>
<protein>
    <submittedName>
        <fullName evidence="3">Uncharacterized protein</fullName>
    </submittedName>
</protein>
<organism evidence="3 4">
    <name type="scientific">Protopolystoma xenopodis</name>
    <dbReference type="NCBI Taxonomy" id="117903"/>
    <lineage>
        <taxon>Eukaryota</taxon>
        <taxon>Metazoa</taxon>
        <taxon>Spiralia</taxon>
        <taxon>Lophotrochozoa</taxon>
        <taxon>Platyhelminthes</taxon>
        <taxon>Monogenea</taxon>
        <taxon>Polyopisthocotylea</taxon>
        <taxon>Polystomatidea</taxon>
        <taxon>Polystomatidae</taxon>
        <taxon>Protopolystoma</taxon>
    </lineage>
</organism>
<evidence type="ECO:0000256" key="2">
    <source>
        <dbReference type="SAM" id="Phobius"/>
    </source>
</evidence>
<accession>A0A3S5BVI8</accession>
<dbReference type="EMBL" id="CAAALY010045625">
    <property type="protein sequence ID" value="VEL20270.1"/>
    <property type="molecule type" value="Genomic_DNA"/>
</dbReference>
<evidence type="ECO:0000313" key="4">
    <source>
        <dbReference type="Proteomes" id="UP000784294"/>
    </source>
</evidence>
<feature type="compositionally biased region" description="Basic and acidic residues" evidence="1">
    <location>
        <begin position="183"/>
        <end position="195"/>
    </location>
</feature>
<comment type="caution">
    <text evidence="3">The sequence shown here is derived from an EMBL/GenBank/DDBJ whole genome shotgun (WGS) entry which is preliminary data.</text>
</comment>
<feature type="transmembrane region" description="Helical" evidence="2">
    <location>
        <begin position="130"/>
        <end position="150"/>
    </location>
</feature>
<proteinExistence type="predicted"/>
<dbReference type="Proteomes" id="UP000784294">
    <property type="component" value="Unassembled WGS sequence"/>
</dbReference>
<feature type="transmembrane region" description="Helical" evidence="2">
    <location>
        <begin position="75"/>
        <end position="94"/>
    </location>
</feature>
<sequence length="238" mass="27338">MSWHWRRLHCLVIPEHDRRGTGQRTSRARVAAEGKERLALHPSPANPNFQIRSLHLSTFTSFYFSTHYLSLHLPFFHFLYLFLLIFLLIHSLLFPPLTSPLSSPSSQQHFNSHLSLYILPPPSSTLSLSFPAPFLFFFLFILLLFTSILVNPVQQTRRIRVKLHPLPLRVSSSPHASSSPRTVQEHSDNHIKEVPRTGQPNFGRRIGQFFSPSAPCALLPTSHAWSWSPDHLQTQLTR</sequence>
<evidence type="ECO:0000256" key="1">
    <source>
        <dbReference type="SAM" id="MobiDB-lite"/>
    </source>
</evidence>
<feature type="region of interest" description="Disordered" evidence="1">
    <location>
        <begin position="171"/>
        <end position="198"/>
    </location>
</feature>